<reference evidence="2 3" key="1">
    <citation type="submission" date="2024-03" db="EMBL/GenBank/DDBJ databases">
        <title>Actinomycetospora sp. OC33-EN07, a novel actinomycete isolated from wild orchid (Aerides multiflora).</title>
        <authorList>
            <person name="Suriyachadkun C."/>
        </authorList>
    </citation>
    <scope>NUCLEOTIDE SEQUENCE [LARGE SCALE GENOMIC DNA]</scope>
    <source>
        <strain evidence="2 3">OC33-EN07</strain>
    </source>
</reference>
<accession>A0ABU8M5V8</accession>
<organism evidence="2 3">
    <name type="scientific">Actinomycetospora flava</name>
    <dbReference type="NCBI Taxonomy" id="3129232"/>
    <lineage>
        <taxon>Bacteria</taxon>
        <taxon>Bacillati</taxon>
        <taxon>Actinomycetota</taxon>
        <taxon>Actinomycetes</taxon>
        <taxon>Pseudonocardiales</taxon>
        <taxon>Pseudonocardiaceae</taxon>
        <taxon>Actinomycetospora</taxon>
    </lineage>
</organism>
<dbReference type="PROSITE" id="PS50995">
    <property type="entry name" value="HTH_MARR_2"/>
    <property type="match status" value="1"/>
</dbReference>
<name>A0ABU8M5V8_9PSEU</name>
<dbReference type="Gene3D" id="1.10.10.10">
    <property type="entry name" value="Winged helix-like DNA-binding domain superfamily/Winged helix DNA-binding domain"/>
    <property type="match status" value="1"/>
</dbReference>
<dbReference type="InterPro" id="IPR039422">
    <property type="entry name" value="MarR/SlyA-like"/>
</dbReference>
<dbReference type="SUPFAM" id="SSF46785">
    <property type="entry name" value="Winged helix' DNA-binding domain"/>
    <property type="match status" value="1"/>
</dbReference>
<dbReference type="PANTHER" id="PTHR33164">
    <property type="entry name" value="TRANSCRIPTIONAL REGULATOR, MARR FAMILY"/>
    <property type="match status" value="1"/>
</dbReference>
<gene>
    <name evidence="2" type="ORF">WCD58_16225</name>
</gene>
<evidence type="ECO:0000313" key="2">
    <source>
        <dbReference type="EMBL" id="MEJ2862719.1"/>
    </source>
</evidence>
<dbReference type="InterPro" id="IPR036390">
    <property type="entry name" value="WH_DNA-bd_sf"/>
</dbReference>
<dbReference type="RefSeq" id="WP_337704094.1">
    <property type="nucleotide sequence ID" value="NZ_JBBEGM010000006.1"/>
</dbReference>
<dbReference type="PRINTS" id="PR00598">
    <property type="entry name" value="HTHMARR"/>
</dbReference>
<evidence type="ECO:0000259" key="1">
    <source>
        <dbReference type="PROSITE" id="PS50995"/>
    </source>
</evidence>
<feature type="domain" description="HTH marR-type" evidence="1">
    <location>
        <begin position="5"/>
        <end position="136"/>
    </location>
</feature>
<protein>
    <submittedName>
        <fullName evidence="2">MarR family transcriptional regulator</fullName>
    </submittedName>
</protein>
<sequence length="154" mass="16248">MARVTPDLSFLLDKTSETLAARMTVALADLGLTARQYCVLDKASSGGRTQGQLAEEALLDKTTMVTTLDGLERAGLARRVASPTDRRARLVETTAEGEALVEKAATVIQGLYDEVLGVLGADRDAVVDGLIRLVEGPLAGDADARPPRRSSRAG</sequence>
<dbReference type="InterPro" id="IPR036388">
    <property type="entry name" value="WH-like_DNA-bd_sf"/>
</dbReference>
<dbReference type="EMBL" id="JBBEGM010000006">
    <property type="protein sequence ID" value="MEJ2862719.1"/>
    <property type="molecule type" value="Genomic_DNA"/>
</dbReference>
<dbReference type="Proteomes" id="UP001369736">
    <property type="component" value="Unassembled WGS sequence"/>
</dbReference>
<dbReference type="Pfam" id="PF12802">
    <property type="entry name" value="MarR_2"/>
    <property type="match status" value="1"/>
</dbReference>
<proteinExistence type="predicted"/>
<dbReference type="InterPro" id="IPR000835">
    <property type="entry name" value="HTH_MarR-typ"/>
</dbReference>
<comment type="caution">
    <text evidence="2">The sequence shown here is derived from an EMBL/GenBank/DDBJ whole genome shotgun (WGS) entry which is preliminary data.</text>
</comment>
<dbReference type="SMART" id="SM00347">
    <property type="entry name" value="HTH_MARR"/>
    <property type="match status" value="1"/>
</dbReference>
<keyword evidence="3" id="KW-1185">Reference proteome</keyword>
<evidence type="ECO:0000313" key="3">
    <source>
        <dbReference type="Proteomes" id="UP001369736"/>
    </source>
</evidence>
<dbReference type="PANTHER" id="PTHR33164:SF95">
    <property type="entry name" value="TRANSCRIPTIONAL REGULATOR"/>
    <property type="match status" value="1"/>
</dbReference>